<dbReference type="InterPro" id="IPR050228">
    <property type="entry name" value="Carboxylesterase_BioH"/>
</dbReference>
<dbReference type="InterPro" id="IPR029058">
    <property type="entry name" value="AB_hydrolase_fold"/>
</dbReference>
<dbReference type="PRINTS" id="PR00111">
    <property type="entry name" value="ABHYDROLASE"/>
</dbReference>
<reference evidence="2 3" key="1">
    <citation type="submission" date="2020-08" db="EMBL/GenBank/DDBJ databases">
        <title>Sequencing the genomes of 1000 actinobacteria strains.</title>
        <authorList>
            <person name="Klenk H.-P."/>
        </authorList>
    </citation>
    <scope>NUCLEOTIDE SEQUENCE [LARGE SCALE GENOMIC DNA]</scope>
    <source>
        <strain evidence="2 3">DSM 43851</strain>
    </source>
</reference>
<dbReference type="PANTHER" id="PTHR43194">
    <property type="entry name" value="HYDROLASE ALPHA/BETA FOLD FAMILY"/>
    <property type="match status" value="1"/>
</dbReference>
<dbReference type="AlphaFoldDB" id="A0A7W9KBC2"/>
<dbReference type="Pfam" id="PF00561">
    <property type="entry name" value="Abhydrolase_1"/>
    <property type="match status" value="1"/>
</dbReference>
<gene>
    <name evidence="2" type="ORF">BJ998_000573</name>
</gene>
<name>A0A7W9KBC2_9PSEU</name>
<comment type="caution">
    <text evidence="2">The sequence shown here is derived from an EMBL/GenBank/DDBJ whole genome shotgun (WGS) entry which is preliminary data.</text>
</comment>
<dbReference type="Proteomes" id="UP000585638">
    <property type="component" value="Unassembled WGS sequence"/>
</dbReference>
<dbReference type="Gene3D" id="3.40.50.1820">
    <property type="entry name" value="alpha/beta hydrolase"/>
    <property type="match status" value="2"/>
</dbReference>
<evidence type="ECO:0000259" key="1">
    <source>
        <dbReference type="SMART" id="SM00824"/>
    </source>
</evidence>
<dbReference type="InterPro" id="IPR000073">
    <property type="entry name" value="AB_hydrolase_1"/>
</dbReference>
<dbReference type="PANTHER" id="PTHR43194:SF2">
    <property type="entry name" value="PEROXISOMAL MEMBRANE PROTEIN LPX1"/>
    <property type="match status" value="1"/>
</dbReference>
<proteinExistence type="predicted"/>
<accession>A0A7W9KBC2</accession>
<evidence type="ECO:0000313" key="3">
    <source>
        <dbReference type="Proteomes" id="UP000585638"/>
    </source>
</evidence>
<keyword evidence="3" id="KW-1185">Reference proteome</keyword>
<sequence length="219" mass="23867">MDLFTRTWGSPAAPAMVLLHGASANGSTWREFAASFADRWHVVAPDQRGHGRSPRADDYSFDLFADDLHGLLDAFGVERAVLVGHSMGGVAAYRYAEKHPTRVAAMVLEEAPPPVPLGLRLPPRPEGELDYDWELRPRIIAELNDPGPDWPRRLAGITTPTLVVAGGERSHLPQHEIAAMAELMPAATLVTIDAGHLVHETRSDEFAAVVAEFLGDTNR</sequence>
<dbReference type="EMBL" id="JACHIR010000001">
    <property type="protein sequence ID" value="MBB5889377.1"/>
    <property type="molecule type" value="Genomic_DNA"/>
</dbReference>
<dbReference type="SUPFAM" id="SSF53474">
    <property type="entry name" value="alpha/beta-Hydrolases"/>
    <property type="match status" value="1"/>
</dbReference>
<dbReference type="GO" id="GO:0003824">
    <property type="term" value="F:catalytic activity"/>
    <property type="evidence" value="ECO:0007669"/>
    <property type="project" value="UniProtKB-ARBA"/>
</dbReference>
<protein>
    <submittedName>
        <fullName evidence="2">Pimeloyl-ACP methyl ester carboxylesterase</fullName>
    </submittedName>
</protein>
<dbReference type="SMART" id="SM00824">
    <property type="entry name" value="PKS_TE"/>
    <property type="match status" value="1"/>
</dbReference>
<feature type="domain" description="Thioesterase TesA-like" evidence="1">
    <location>
        <begin position="17"/>
        <end position="214"/>
    </location>
</feature>
<dbReference type="RefSeq" id="WP_184858201.1">
    <property type="nucleotide sequence ID" value="NZ_JACHIR010000001.1"/>
</dbReference>
<organism evidence="2 3">
    <name type="scientific">Kutzneria kofuensis</name>
    <dbReference type="NCBI Taxonomy" id="103725"/>
    <lineage>
        <taxon>Bacteria</taxon>
        <taxon>Bacillati</taxon>
        <taxon>Actinomycetota</taxon>
        <taxon>Actinomycetes</taxon>
        <taxon>Pseudonocardiales</taxon>
        <taxon>Pseudonocardiaceae</taxon>
        <taxon>Kutzneria</taxon>
    </lineage>
</organism>
<evidence type="ECO:0000313" key="2">
    <source>
        <dbReference type="EMBL" id="MBB5889377.1"/>
    </source>
</evidence>
<dbReference type="InterPro" id="IPR020802">
    <property type="entry name" value="TesA-like"/>
</dbReference>